<dbReference type="AlphaFoldDB" id="A0AAE0W8Z6"/>
<proteinExistence type="predicted"/>
<comment type="caution">
    <text evidence="2">The sequence shown here is derived from an EMBL/GenBank/DDBJ whole genome shotgun (WGS) entry which is preliminary data.</text>
</comment>
<gene>
    <name evidence="2" type="ORF">CHS0354_007193</name>
</gene>
<reference evidence="2" key="1">
    <citation type="journal article" date="2021" name="Genome Biol. Evol.">
        <title>A High-Quality Reference Genome for a Parasitic Bivalve with Doubly Uniparental Inheritance (Bivalvia: Unionida).</title>
        <authorList>
            <person name="Smith C.H."/>
        </authorList>
    </citation>
    <scope>NUCLEOTIDE SEQUENCE</scope>
    <source>
        <strain evidence="2">CHS0354</strain>
    </source>
</reference>
<reference evidence="2" key="3">
    <citation type="submission" date="2023-05" db="EMBL/GenBank/DDBJ databases">
        <authorList>
            <person name="Smith C.H."/>
        </authorList>
    </citation>
    <scope>NUCLEOTIDE SEQUENCE</scope>
    <source>
        <strain evidence="2">CHS0354</strain>
        <tissue evidence="2">Mantle</tissue>
    </source>
</reference>
<protein>
    <submittedName>
        <fullName evidence="2">Uncharacterized protein</fullName>
    </submittedName>
</protein>
<evidence type="ECO:0000313" key="2">
    <source>
        <dbReference type="EMBL" id="KAK3604650.1"/>
    </source>
</evidence>
<reference evidence="2" key="2">
    <citation type="journal article" date="2021" name="Genome Biol. Evol.">
        <title>Developing a high-quality reference genome for a parasitic bivalve with doubly uniparental inheritance (Bivalvia: Unionida).</title>
        <authorList>
            <person name="Smith C.H."/>
        </authorList>
    </citation>
    <scope>NUCLEOTIDE SEQUENCE</scope>
    <source>
        <strain evidence="2">CHS0354</strain>
        <tissue evidence="2">Mantle</tissue>
    </source>
</reference>
<name>A0AAE0W8Z6_9BIVA</name>
<dbReference type="EMBL" id="JAEAOA010000493">
    <property type="protein sequence ID" value="KAK3604650.1"/>
    <property type="molecule type" value="Genomic_DNA"/>
</dbReference>
<organism evidence="2 3">
    <name type="scientific">Potamilus streckersoni</name>
    <dbReference type="NCBI Taxonomy" id="2493646"/>
    <lineage>
        <taxon>Eukaryota</taxon>
        <taxon>Metazoa</taxon>
        <taxon>Spiralia</taxon>
        <taxon>Lophotrochozoa</taxon>
        <taxon>Mollusca</taxon>
        <taxon>Bivalvia</taxon>
        <taxon>Autobranchia</taxon>
        <taxon>Heteroconchia</taxon>
        <taxon>Palaeoheterodonta</taxon>
        <taxon>Unionida</taxon>
        <taxon>Unionoidea</taxon>
        <taxon>Unionidae</taxon>
        <taxon>Ambleminae</taxon>
        <taxon>Lampsilini</taxon>
        <taxon>Potamilus</taxon>
    </lineage>
</organism>
<sequence>MTVLGCRKLLVNKGFSFDERGEVELRGYGLLSTYFLIRNNSASDEDLIGRGKYGNTDISVISQGKQDSPFGRKNKVQPTNDDCSFGGENAPNN</sequence>
<dbReference type="Proteomes" id="UP001195483">
    <property type="component" value="Unassembled WGS sequence"/>
</dbReference>
<evidence type="ECO:0000256" key="1">
    <source>
        <dbReference type="SAM" id="MobiDB-lite"/>
    </source>
</evidence>
<evidence type="ECO:0000313" key="3">
    <source>
        <dbReference type="Proteomes" id="UP001195483"/>
    </source>
</evidence>
<accession>A0AAE0W8Z6</accession>
<feature type="region of interest" description="Disordered" evidence="1">
    <location>
        <begin position="63"/>
        <end position="93"/>
    </location>
</feature>
<keyword evidence="3" id="KW-1185">Reference proteome</keyword>